<protein>
    <submittedName>
        <fullName evidence="2">ATP-binding protein</fullName>
    </submittedName>
</protein>
<organism evidence="2">
    <name type="scientific">Streptomyces tabacisoli</name>
    <dbReference type="NCBI Taxonomy" id="3156398"/>
    <lineage>
        <taxon>Bacteria</taxon>
        <taxon>Bacillati</taxon>
        <taxon>Actinomycetota</taxon>
        <taxon>Actinomycetes</taxon>
        <taxon>Kitasatosporales</taxon>
        <taxon>Streptomycetaceae</taxon>
        <taxon>Streptomyces</taxon>
    </lineage>
</organism>
<dbReference type="PANTHER" id="PTHR35894:SF1">
    <property type="entry name" value="PHOSPHORIBULOKINASE _ URIDINE KINASE FAMILY"/>
    <property type="match status" value="1"/>
</dbReference>
<evidence type="ECO:0000259" key="1">
    <source>
        <dbReference type="Pfam" id="PF13401"/>
    </source>
</evidence>
<dbReference type="KEGG" id="stac:ABII15_00005"/>
<dbReference type="GO" id="GO:0016887">
    <property type="term" value="F:ATP hydrolysis activity"/>
    <property type="evidence" value="ECO:0007669"/>
    <property type="project" value="InterPro"/>
</dbReference>
<dbReference type="InterPro" id="IPR027417">
    <property type="entry name" value="P-loop_NTPase"/>
</dbReference>
<reference evidence="2" key="1">
    <citation type="submission" date="2024-06" db="EMBL/GenBank/DDBJ databases">
        <title>Streptomyces sp. strain HUAS MG91 genome sequences.</title>
        <authorList>
            <person name="Mo P."/>
        </authorList>
    </citation>
    <scope>NUCLEOTIDE SEQUENCE</scope>
    <source>
        <strain evidence="2">HUAS MG91</strain>
    </source>
</reference>
<keyword evidence="2" id="KW-0067">ATP-binding</keyword>
<dbReference type="GO" id="GO:0005524">
    <property type="term" value="F:ATP binding"/>
    <property type="evidence" value="ECO:0007669"/>
    <property type="project" value="UniProtKB-KW"/>
</dbReference>
<evidence type="ECO:0000313" key="2">
    <source>
        <dbReference type="EMBL" id="XCJ68434.1"/>
    </source>
</evidence>
<dbReference type="RefSeq" id="WP_353940121.1">
    <property type="nucleotide sequence ID" value="NZ_CP159534.1"/>
</dbReference>
<sequence length="256" mass="29121">MTGGHLPPAPTDQYVALPDARLVSTHAVLTARENLTDTIEARAMMCVHDGAGFGKTMAVTSCLRALEPTEDIRRITFHARATTRAVRHELHTALDLPGPPPRYASEFDHLLKTALATHPRTLVLDEAQWLQSDQLEYVRYLWDDPYTQLAAIFVGDEGCHQTLTREPMLSSRIFIWQRFTRLTPNEILQTIPLYHPIWADADPDHITYADSRAAHGNFRNWARLTTLTHTALKRTGRTRVDQEVLRWVFSKLTSPH</sequence>
<dbReference type="InterPro" id="IPR052026">
    <property type="entry name" value="ExeA_AAA_ATPase_DNA-bind"/>
</dbReference>
<dbReference type="PANTHER" id="PTHR35894">
    <property type="entry name" value="GENERAL SECRETION PATHWAY PROTEIN A-RELATED"/>
    <property type="match status" value="1"/>
</dbReference>
<dbReference type="AlphaFoldDB" id="A0AAU8IKJ7"/>
<name>A0AAU8IKJ7_9ACTN</name>
<accession>A0AAU8IKJ7</accession>
<feature type="domain" description="ORC1/DEAH AAA+ ATPase" evidence="1">
    <location>
        <begin position="44"/>
        <end position="163"/>
    </location>
</feature>
<gene>
    <name evidence="2" type="ORF">ABII15_00005</name>
</gene>
<keyword evidence="2" id="KW-0547">Nucleotide-binding</keyword>
<dbReference type="SUPFAM" id="SSF52540">
    <property type="entry name" value="P-loop containing nucleoside triphosphate hydrolases"/>
    <property type="match status" value="1"/>
</dbReference>
<dbReference type="EMBL" id="CP159534">
    <property type="protein sequence ID" value="XCJ68434.1"/>
    <property type="molecule type" value="Genomic_DNA"/>
</dbReference>
<proteinExistence type="predicted"/>
<dbReference type="InterPro" id="IPR049945">
    <property type="entry name" value="AAA_22"/>
</dbReference>
<dbReference type="Pfam" id="PF13401">
    <property type="entry name" value="AAA_22"/>
    <property type="match status" value="1"/>
</dbReference>